<evidence type="ECO:0000256" key="4">
    <source>
        <dbReference type="ARBA" id="ARBA00022840"/>
    </source>
</evidence>
<evidence type="ECO:0000313" key="6">
    <source>
        <dbReference type="EMBL" id="HIQ29080.1"/>
    </source>
</evidence>
<gene>
    <name evidence="6" type="ORF">EYH45_00785</name>
</gene>
<dbReference type="GO" id="GO:0005524">
    <property type="term" value="F:ATP binding"/>
    <property type="evidence" value="ECO:0007669"/>
    <property type="project" value="UniProtKB-KW"/>
</dbReference>
<feature type="domain" description="ABC transporter" evidence="5">
    <location>
        <begin position="16"/>
        <end position="252"/>
    </location>
</feature>
<dbReference type="InterPro" id="IPR017871">
    <property type="entry name" value="ABC_transporter-like_CS"/>
</dbReference>
<dbReference type="EMBL" id="DQVM01000013">
    <property type="protein sequence ID" value="HIQ29080.1"/>
    <property type="molecule type" value="Genomic_DNA"/>
</dbReference>
<keyword evidence="3" id="KW-0547">Nucleotide-binding</keyword>
<evidence type="ECO:0000256" key="1">
    <source>
        <dbReference type="ARBA" id="ARBA00022448"/>
    </source>
</evidence>
<dbReference type="AlphaFoldDB" id="A0A832ZUA0"/>
<dbReference type="CDD" id="cd03215">
    <property type="entry name" value="ABC_Carb_Monos_II"/>
    <property type="match status" value="1"/>
</dbReference>
<keyword evidence="4 6" id="KW-0067">ATP-binding</keyword>
<comment type="caution">
    <text evidence="6">The sequence shown here is derived from an EMBL/GenBank/DDBJ whole genome shotgun (WGS) entry which is preliminary data.</text>
</comment>
<protein>
    <submittedName>
        <fullName evidence="6">ABC transporter ATP-binding protein</fullName>
    </submittedName>
</protein>
<dbReference type="InterPro" id="IPR027417">
    <property type="entry name" value="P-loop_NTPase"/>
</dbReference>
<dbReference type="PROSITE" id="PS00211">
    <property type="entry name" value="ABC_TRANSPORTER_1"/>
    <property type="match status" value="1"/>
</dbReference>
<evidence type="ECO:0000256" key="3">
    <source>
        <dbReference type="ARBA" id="ARBA00022741"/>
    </source>
</evidence>
<keyword evidence="1" id="KW-0813">Transport</keyword>
<dbReference type="SUPFAM" id="SSF52540">
    <property type="entry name" value="P-loop containing nucleoside triphosphate hydrolases"/>
    <property type="match status" value="2"/>
</dbReference>
<reference evidence="6" key="1">
    <citation type="journal article" date="2020" name="ISME J.">
        <title>Gammaproteobacteria mediating utilization of methyl-, sulfur- and petroleum organic compounds in deep ocean hydrothermal plumes.</title>
        <authorList>
            <person name="Zhou Z."/>
            <person name="Liu Y."/>
            <person name="Pan J."/>
            <person name="Cron B.R."/>
            <person name="Toner B.M."/>
            <person name="Anantharaman K."/>
            <person name="Breier J.A."/>
            <person name="Dick G.J."/>
            <person name="Li M."/>
        </authorList>
    </citation>
    <scope>NUCLEOTIDE SEQUENCE</scope>
    <source>
        <strain evidence="6">SZUA-1515</strain>
    </source>
</reference>
<dbReference type="InterPro" id="IPR050107">
    <property type="entry name" value="ABC_carbohydrate_import_ATPase"/>
</dbReference>
<dbReference type="PROSITE" id="PS50893">
    <property type="entry name" value="ABC_TRANSPORTER_2"/>
    <property type="match status" value="2"/>
</dbReference>
<dbReference type="PANTHER" id="PTHR43790">
    <property type="entry name" value="CARBOHYDRATE TRANSPORT ATP-BINDING PROTEIN MG119-RELATED"/>
    <property type="match status" value="1"/>
</dbReference>
<feature type="domain" description="ABC transporter" evidence="5">
    <location>
        <begin position="269"/>
        <end position="513"/>
    </location>
</feature>
<sequence length="514" mass="56984">MLNSPQADTRPGEVVLEARGITKRYPNNVVALDKVDFQLRAGEVHAILGENGAGKTTLMNILFGVIQPDEGEIYLYGRKTRFKSPIDAINMGVGMVHQTRKLVQAHTVLENIILGHPKAGRLLNLRKVREEVEEMCRRYGFRIDLDARVWQLSAGEQEMVEILRALYRGAKILILDEPTSVLTPPEVEVLLNSIRHMAKNNIALIPFITHKLPEVFEVSDKVTVLRRGKVVKTINIREASMKSLAEYMVGREVLFNLTNPKVNLGREILKVENLSALNDKGVVALRNVSFSVKEGEILGIVGVSGNGQEELAEVLAGLRKPASGRVIFDGQDITRKSVLERLKMGIGYIPPDRLGEGAIGNFSLVDNILLNLYYDKEFRKSIFLNYPKIREYTKRLVSEFEVITPSVDTKAAHLSGGNLQKIILARVIPKTTKLLIANLPTSGLDVASAESVRNRILSCKEKGMAVILISEDLDEALQLSDRIAPIYEGRIVAILDADNVKKEEIGAMMAGVSQ</sequence>
<dbReference type="Gene3D" id="3.40.50.300">
    <property type="entry name" value="P-loop containing nucleotide triphosphate hydrolases"/>
    <property type="match status" value="2"/>
</dbReference>
<dbReference type="CDD" id="cd03216">
    <property type="entry name" value="ABC_Carb_Monos_I"/>
    <property type="match status" value="1"/>
</dbReference>
<dbReference type="PANTHER" id="PTHR43790:SF9">
    <property type="entry name" value="GALACTOFURANOSE TRANSPORTER ATP-BINDING PROTEIN YTFR"/>
    <property type="match status" value="1"/>
</dbReference>
<organism evidence="6 7">
    <name type="scientific">Caldiarchaeum subterraneum</name>
    <dbReference type="NCBI Taxonomy" id="311458"/>
    <lineage>
        <taxon>Archaea</taxon>
        <taxon>Nitrososphaerota</taxon>
        <taxon>Candidatus Caldarchaeales</taxon>
        <taxon>Candidatus Caldarchaeaceae</taxon>
        <taxon>Candidatus Caldarchaeum</taxon>
    </lineage>
</organism>
<dbReference type="Proteomes" id="UP000608579">
    <property type="component" value="Unassembled WGS sequence"/>
</dbReference>
<dbReference type="InterPro" id="IPR003593">
    <property type="entry name" value="AAA+_ATPase"/>
</dbReference>
<evidence type="ECO:0000256" key="2">
    <source>
        <dbReference type="ARBA" id="ARBA00022737"/>
    </source>
</evidence>
<dbReference type="Pfam" id="PF00005">
    <property type="entry name" value="ABC_tran"/>
    <property type="match status" value="2"/>
</dbReference>
<evidence type="ECO:0000313" key="7">
    <source>
        <dbReference type="Proteomes" id="UP000608579"/>
    </source>
</evidence>
<dbReference type="GO" id="GO:0016887">
    <property type="term" value="F:ATP hydrolysis activity"/>
    <property type="evidence" value="ECO:0007669"/>
    <property type="project" value="InterPro"/>
</dbReference>
<dbReference type="SMART" id="SM00382">
    <property type="entry name" value="AAA"/>
    <property type="match status" value="2"/>
</dbReference>
<dbReference type="InterPro" id="IPR003439">
    <property type="entry name" value="ABC_transporter-like_ATP-bd"/>
</dbReference>
<name>A0A832ZUA0_CALS0</name>
<accession>A0A832ZUA0</accession>
<evidence type="ECO:0000259" key="5">
    <source>
        <dbReference type="PROSITE" id="PS50893"/>
    </source>
</evidence>
<proteinExistence type="predicted"/>
<keyword evidence="2" id="KW-0677">Repeat</keyword>